<dbReference type="GO" id="GO:0004592">
    <property type="term" value="F:pantoate-beta-alanine ligase activity"/>
    <property type="evidence" value="ECO:0007669"/>
    <property type="project" value="InterPro"/>
</dbReference>
<keyword evidence="7" id="KW-1185">Reference proteome</keyword>
<dbReference type="PANTHER" id="PTHR21299">
    <property type="entry name" value="CYTIDYLATE KINASE/PANTOATE-BETA-ALANINE LIGASE"/>
    <property type="match status" value="1"/>
</dbReference>
<evidence type="ECO:0000256" key="5">
    <source>
        <dbReference type="ARBA" id="ARBA00032806"/>
    </source>
</evidence>
<proteinExistence type="predicted"/>
<dbReference type="EnsemblMetazoa" id="GPPI048675-RA">
    <property type="protein sequence ID" value="GPPI048675-PA"/>
    <property type="gene ID" value="GPPI048675"/>
</dbReference>
<dbReference type="Proteomes" id="UP000092460">
    <property type="component" value="Unassembled WGS sequence"/>
</dbReference>
<reference evidence="7" key="1">
    <citation type="submission" date="2015-01" db="EMBL/GenBank/DDBJ databases">
        <authorList>
            <person name="Aksoy S."/>
            <person name="Warren W."/>
            <person name="Wilson R.K."/>
        </authorList>
    </citation>
    <scope>NUCLEOTIDE SEQUENCE [LARGE SCALE GENOMIC DNA]</scope>
    <source>
        <strain evidence="7">IAEA</strain>
    </source>
</reference>
<organism evidence="6 7">
    <name type="scientific">Glossina palpalis gambiensis</name>
    <dbReference type="NCBI Taxonomy" id="67801"/>
    <lineage>
        <taxon>Eukaryota</taxon>
        <taxon>Metazoa</taxon>
        <taxon>Ecdysozoa</taxon>
        <taxon>Arthropoda</taxon>
        <taxon>Hexapoda</taxon>
        <taxon>Insecta</taxon>
        <taxon>Pterygota</taxon>
        <taxon>Neoptera</taxon>
        <taxon>Endopterygota</taxon>
        <taxon>Diptera</taxon>
        <taxon>Brachycera</taxon>
        <taxon>Muscomorpha</taxon>
        <taxon>Hippoboscoidea</taxon>
        <taxon>Glossinidae</taxon>
        <taxon>Glossina</taxon>
    </lineage>
</organism>
<evidence type="ECO:0000313" key="6">
    <source>
        <dbReference type="EnsemblMetazoa" id="GPPI048675-PA"/>
    </source>
</evidence>
<protein>
    <recommendedName>
        <fullName evidence="1">Pantoate--beta-alanine ligase</fullName>
    </recommendedName>
    <alternativeName>
        <fullName evidence="5">Pantoate-activating enzyme</fullName>
    </alternativeName>
    <alternativeName>
        <fullName evidence="4">Pantothenate synthetase</fullName>
    </alternativeName>
</protein>
<dbReference type="VEuPathDB" id="VectorBase:GPPI048675"/>
<keyword evidence="2" id="KW-0547">Nucleotide-binding</keyword>
<dbReference type="SUPFAM" id="SSF52374">
    <property type="entry name" value="Nucleotidylyl transferase"/>
    <property type="match status" value="1"/>
</dbReference>
<name>A0A1B0C494_9MUSC</name>
<evidence type="ECO:0000256" key="1">
    <source>
        <dbReference type="ARBA" id="ARBA00015647"/>
    </source>
</evidence>
<dbReference type="EMBL" id="JXJN01025298">
    <property type="status" value="NOT_ANNOTATED_CDS"/>
    <property type="molecule type" value="Genomic_DNA"/>
</dbReference>
<dbReference type="InterPro" id="IPR014729">
    <property type="entry name" value="Rossmann-like_a/b/a_fold"/>
</dbReference>
<dbReference type="GO" id="GO:0015940">
    <property type="term" value="P:pantothenate biosynthetic process"/>
    <property type="evidence" value="ECO:0007669"/>
    <property type="project" value="InterPro"/>
</dbReference>
<evidence type="ECO:0000256" key="2">
    <source>
        <dbReference type="ARBA" id="ARBA00022741"/>
    </source>
</evidence>
<dbReference type="GO" id="GO:0005524">
    <property type="term" value="F:ATP binding"/>
    <property type="evidence" value="ECO:0007669"/>
    <property type="project" value="UniProtKB-KW"/>
</dbReference>
<dbReference type="GO" id="GO:0005829">
    <property type="term" value="C:cytosol"/>
    <property type="evidence" value="ECO:0007669"/>
    <property type="project" value="TreeGrafter"/>
</dbReference>
<evidence type="ECO:0000313" key="7">
    <source>
        <dbReference type="Proteomes" id="UP000092460"/>
    </source>
</evidence>
<dbReference type="Pfam" id="PF02569">
    <property type="entry name" value="Pantoate_ligase"/>
    <property type="match status" value="1"/>
</dbReference>
<sequence>MLIIKKPTKLVSILKKQRLCNPDLYVSLIATMGNLHQGHFELIKYGRLKSNYLIVSIFVNPMQFSTFEDFNIYPKKLKEDIKRLIEYQVDILFAPTSKAMYPNNYKNHTYINVPKYSSILEGEKRPGHFLGVTTIVSKLFNLISPQLVVFGEKDFQQLIIIRQLIMHMNYNIKIRLAWQNSIN</sequence>
<keyword evidence="3" id="KW-0067">ATP-binding</keyword>
<dbReference type="STRING" id="67801.A0A1B0C494"/>
<reference evidence="6" key="2">
    <citation type="submission" date="2020-05" db="UniProtKB">
        <authorList>
            <consortium name="EnsemblMetazoa"/>
        </authorList>
    </citation>
    <scope>IDENTIFICATION</scope>
    <source>
        <strain evidence="6">IAEA</strain>
    </source>
</reference>
<evidence type="ECO:0000256" key="4">
    <source>
        <dbReference type="ARBA" id="ARBA00029902"/>
    </source>
</evidence>
<dbReference type="PANTHER" id="PTHR21299:SF1">
    <property type="entry name" value="PANTOATE--BETA-ALANINE LIGASE"/>
    <property type="match status" value="1"/>
</dbReference>
<dbReference type="AlphaFoldDB" id="A0A1B0C494"/>
<evidence type="ECO:0000256" key="3">
    <source>
        <dbReference type="ARBA" id="ARBA00022840"/>
    </source>
</evidence>
<dbReference type="InterPro" id="IPR003721">
    <property type="entry name" value="Pantoate_ligase"/>
</dbReference>
<dbReference type="Gene3D" id="3.40.50.620">
    <property type="entry name" value="HUPs"/>
    <property type="match status" value="1"/>
</dbReference>
<accession>A0A1B0C494</accession>